<evidence type="ECO:0000313" key="2">
    <source>
        <dbReference type="Proteomes" id="UP000053240"/>
    </source>
</evidence>
<dbReference type="Proteomes" id="UP000053240">
    <property type="component" value="Unassembled WGS sequence"/>
</dbReference>
<reference evidence="1 2" key="1">
    <citation type="journal article" date="2015" name="Nat. Commun.">
        <title>Outbred genome sequencing and CRISPR/Cas9 gene editing in butterflies.</title>
        <authorList>
            <person name="Li X."/>
            <person name="Fan D."/>
            <person name="Zhang W."/>
            <person name="Liu G."/>
            <person name="Zhang L."/>
            <person name="Zhao L."/>
            <person name="Fang X."/>
            <person name="Chen L."/>
            <person name="Dong Y."/>
            <person name="Chen Y."/>
            <person name="Ding Y."/>
            <person name="Zhao R."/>
            <person name="Feng M."/>
            <person name="Zhu Y."/>
            <person name="Feng Y."/>
            <person name="Jiang X."/>
            <person name="Zhu D."/>
            <person name="Xiang H."/>
            <person name="Feng X."/>
            <person name="Li S."/>
            <person name="Wang J."/>
            <person name="Zhang G."/>
            <person name="Kronforst M.R."/>
            <person name="Wang W."/>
        </authorList>
    </citation>
    <scope>NUCLEOTIDE SEQUENCE [LARGE SCALE GENOMIC DNA]</scope>
    <source>
        <strain evidence="1">Ya'a_city_454_Pm</strain>
        <tissue evidence="1">Whole body</tissue>
    </source>
</reference>
<protein>
    <recommendedName>
        <fullName evidence="3">C2H2-type domain-containing protein</fullName>
    </recommendedName>
</protein>
<evidence type="ECO:0000313" key="1">
    <source>
        <dbReference type="EMBL" id="KPJ19527.1"/>
    </source>
</evidence>
<dbReference type="SUPFAM" id="SSF57667">
    <property type="entry name" value="beta-beta-alpha zinc fingers"/>
    <property type="match status" value="1"/>
</dbReference>
<dbReference type="Gene3D" id="3.30.160.60">
    <property type="entry name" value="Classic Zinc Finger"/>
    <property type="match status" value="1"/>
</dbReference>
<organism evidence="1 2">
    <name type="scientific">Papilio machaon</name>
    <name type="common">Old World swallowtail butterfly</name>
    <dbReference type="NCBI Taxonomy" id="76193"/>
    <lineage>
        <taxon>Eukaryota</taxon>
        <taxon>Metazoa</taxon>
        <taxon>Ecdysozoa</taxon>
        <taxon>Arthropoda</taxon>
        <taxon>Hexapoda</taxon>
        <taxon>Insecta</taxon>
        <taxon>Pterygota</taxon>
        <taxon>Neoptera</taxon>
        <taxon>Endopterygota</taxon>
        <taxon>Lepidoptera</taxon>
        <taxon>Glossata</taxon>
        <taxon>Ditrysia</taxon>
        <taxon>Papilionoidea</taxon>
        <taxon>Papilionidae</taxon>
        <taxon>Papilioninae</taxon>
        <taxon>Papilio</taxon>
    </lineage>
</organism>
<dbReference type="AlphaFoldDB" id="A0A0N0PEN2"/>
<gene>
    <name evidence="1" type="ORF">RR48_01504</name>
</gene>
<proteinExistence type="predicted"/>
<dbReference type="EMBL" id="KQ459894">
    <property type="protein sequence ID" value="KPJ19527.1"/>
    <property type="molecule type" value="Genomic_DNA"/>
</dbReference>
<sequence>MAEQICTVEDPAITIFVGCTNGSFWVLFHEHTEERRQVEGDLKKHTIIHYPEQQYTCFCGRRFARKCRYDNHIKQHNYQEKTIQCDICGEW</sequence>
<dbReference type="InParanoid" id="A0A0N0PEN2"/>
<keyword evidence="2" id="KW-1185">Reference proteome</keyword>
<dbReference type="InterPro" id="IPR036236">
    <property type="entry name" value="Znf_C2H2_sf"/>
</dbReference>
<name>A0A0N0PEN2_PAPMA</name>
<accession>A0A0N0PEN2</accession>
<evidence type="ECO:0008006" key="3">
    <source>
        <dbReference type="Google" id="ProtNLM"/>
    </source>
</evidence>